<dbReference type="Proteomes" id="UP001465755">
    <property type="component" value="Unassembled WGS sequence"/>
</dbReference>
<accession>A0AAW1PIZ8</accession>
<dbReference type="AlphaFoldDB" id="A0AAW1PIZ8"/>
<feature type="region of interest" description="Disordered" evidence="1">
    <location>
        <begin position="307"/>
        <end position="470"/>
    </location>
</feature>
<evidence type="ECO:0000313" key="2">
    <source>
        <dbReference type="EMBL" id="KAK9808193.1"/>
    </source>
</evidence>
<keyword evidence="3" id="KW-1185">Reference proteome</keyword>
<reference evidence="2 3" key="1">
    <citation type="journal article" date="2024" name="Nat. Commun.">
        <title>Phylogenomics reveals the evolutionary origins of lichenization in chlorophyte algae.</title>
        <authorList>
            <person name="Puginier C."/>
            <person name="Libourel C."/>
            <person name="Otte J."/>
            <person name="Skaloud P."/>
            <person name="Haon M."/>
            <person name="Grisel S."/>
            <person name="Petersen M."/>
            <person name="Berrin J.G."/>
            <person name="Delaux P.M."/>
            <person name="Dal Grande F."/>
            <person name="Keller J."/>
        </authorList>
    </citation>
    <scope>NUCLEOTIDE SEQUENCE [LARGE SCALE GENOMIC DNA]</scope>
    <source>
        <strain evidence="2 3">SAG 2036</strain>
    </source>
</reference>
<feature type="compositionally biased region" description="Low complexity" evidence="1">
    <location>
        <begin position="335"/>
        <end position="350"/>
    </location>
</feature>
<feature type="region of interest" description="Disordered" evidence="1">
    <location>
        <begin position="1"/>
        <end position="56"/>
    </location>
</feature>
<proteinExistence type="predicted"/>
<name>A0AAW1PIZ8_9CHLO</name>
<organism evidence="2 3">
    <name type="scientific">Symbiochloris irregularis</name>
    <dbReference type="NCBI Taxonomy" id="706552"/>
    <lineage>
        <taxon>Eukaryota</taxon>
        <taxon>Viridiplantae</taxon>
        <taxon>Chlorophyta</taxon>
        <taxon>core chlorophytes</taxon>
        <taxon>Trebouxiophyceae</taxon>
        <taxon>Trebouxiales</taxon>
        <taxon>Trebouxiaceae</taxon>
        <taxon>Symbiochloris</taxon>
    </lineage>
</organism>
<feature type="region of interest" description="Disordered" evidence="1">
    <location>
        <begin position="267"/>
        <end position="287"/>
    </location>
</feature>
<feature type="compositionally biased region" description="Basic and acidic residues" evidence="1">
    <location>
        <begin position="420"/>
        <end position="448"/>
    </location>
</feature>
<dbReference type="EMBL" id="JALJOQ010000026">
    <property type="protein sequence ID" value="KAK9808193.1"/>
    <property type="molecule type" value="Genomic_DNA"/>
</dbReference>
<feature type="compositionally biased region" description="Basic and acidic residues" evidence="1">
    <location>
        <begin position="193"/>
        <end position="203"/>
    </location>
</feature>
<feature type="region of interest" description="Disordered" evidence="1">
    <location>
        <begin position="193"/>
        <end position="212"/>
    </location>
</feature>
<comment type="caution">
    <text evidence="2">The sequence shown here is derived from an EMBL/GenBank/DDBJ whole genome shotgun (WGS) entry which is preliminary data.</text>
</comment>
<feature type="compositionally biased region" description="Polar residues" evidence="1">
    <location>
        <begin position="19"/>
        <end position="38"/>
    </location>
</feature>
<sequence>MADVASNALLNTGDEPSTETDPQTLSADAAVPQSSTPDPSHAKQESESEPPEEESWKKRLWFVRLPAPEQVPAGHLQAQVDSLKEQVKLLNASAQVKRLERDQIKLLQASREKVREYAAKAGTLAAARQVMTGVQDELRSLEAERRVLNDERQAQSKIVEKYWAEQQGLDGEVENIMKERQRIKEQQDEVYAELRQHQQDQRSRSGAYSANRSFSQKVRQVLRAGHLQQAREMCDHQMDESFAKLGSDAEFRTEYYALWEQNRPNREGPAVANAAKQGDAGAVQDRARSKLKAQDIVTRALEHARQEVIKSRSDGNLAGGASQSTGTTVPLPAAGDQTTGDDTTVGNGTTHAKAPIQKSVRPKAKVVKAAPPPASANGHAAQHIPEPQFELPDYLQKSETPVDERALRVQARQHSMAAAREAEARKQKRAQDKERKRVQEKERKEAKAKAALVPKEVAPEAERTLAYSHA</sequence>
<evidence type="ECO:0000313" key="3">
    <source>
        <dbReference type="Proteomes" id="UP001465755"/>
    </source>
</evidence>
<evidence type="ECO:0000256" key="1">
    <source>
        <dbReference type="SAM" id="MobiDB-lite"/>
    </source>
</evidence>
<gene>
    <name evidence="2" type="ORF">WJX73_007015</name>
</gene>
<protein>
    <submittedName>
        <fullName evidence="2">Uncharacterized protein</fullName>
    </submittedName>
</protein>